<dbReference type="AlphaFoldDB" id="A0A928YRB9"/>
<reference evidence="1" key="1">
    <citation type="submission" date="2018-02" db="EMBL/GenBank/DDBJ databases">
        <authorList>
            <person name="Vasarhelyi B.M."/>
            <person name="Deshmukh S."/>
            <person name="Balint B."/>
            <person name="Kukolya J."/>
        </authorList>
    </citation>
    <scope>NUCLEOTIDE SEQUENCE</scope>
    <source>
        <strain evidence="1">KB22</strain>
    </source>
</reference>
<dbReference type="EMBL" id="PRDK01000009">
    <property type="protein sequence ID" value="MBE8715151.1"/>
    <property type="molecule type" value="Genomic_DNA"/>
</dbReference>
<name>A0A928YRB9_9SPHI</name>
<comment type="caution">
    <text evidence="1">The sequence shown here is derived from an EMBL/GenBank/DDBJ whole genome shotgun (WGS) entry which is preliminary data.</text>
</comment>
<evidence type="ECO:0000313" key="2">
    <source>
        <dbReference type="Proteomes" id="UP000616201"/>
    </source>
</evidence>
<proteinExistence type="predicted"/>
<protein>
    <submittedName>
        <fullName evidence="1">Uncharacterized protein</fullName>
    </submittedName>
</protein>
<sequence length="208" mass="24093">MNSNIPKQIEGNQVDCRESIQLPSLYEAEQFYRETRSRLLDVNNWHRITKSPSAKFCIIDELETKHYRQVRINDFIRIDIPGPGLPSAGGFDWVQVEQIDEEKKTDWQRITLTLRPCADPTNDNPDTAHFYKKISTSTLVVEQKATDINLHFAGRNEVINKDNEQFSDNFRNFLIGLFAKMGISFPQWKALIQGLIEPACEEYEADEL</sequence>
<dbReference type="Proteomes" id="UP000616201">
    <property type="component" value="Unassembled WGS sequence"/>
</dbReference>
<gene>
    <name evidence="1" type="ORF">C4F49_15820</name>
</gene>
<organism evidence="1 2">
    <name type="scientific">Sphingobacterium hungaricum</name>
    <dbReference type="NCBI Taxonomy" id="2082723"/>
    <lineage>
        <taxon>Bacteria</taxon>
        <taxon>Pseudomonadati</taxon>
        <taxon>Bacteroidota</taxon>
        <taxon>Sphingobacteriia</taxon>
        <taxon>Sphingobacteriales</taxon>
        <taxon>Sphingobacteriaceae</taxon>
        <taxon>Sphingobacterium</taxon>
    </lineage>
</organism>
<dbReference type="RefSeq" id="WP_196937002.1">
    <property type="nucleotide sequence ID" value="NZ_MU158698.1"/>
</dbReference>
<keyword evidence="2" id="KW-1185">Reference proteome</keyword>
<evidence type="ECO:0000313" key="1">
    <source>
        <dbReference type="EMBL" id="MBE8715151.1"/>
    </source>
</evidence>
<accession>A0A928YRB9</accession>